<dbReference type="InterPro" id="IPR009081">
    <property type="entry name" value="PP-bd_ACP"/>
</dbReference>
<dbReference type="InterPro" id="IPR036736">
    <property type="entry name" value="ACP-like_sf"/>
</dbReference>
<evidence type="ECO:0000313" key="4">
    <source>
        <dbReference type="EMBL" id="PHN03133.1"/>
    </source>
</evidence>
<gene>
    <name evidence="4" type="ORF">CRP01_29075</name>
</gene>
<protein>
    <recommendedName>
        <fullName evidence="3">Carrier domain-containing protein</fullName>
    </recommendedName>
</protein>
<dbReference type="InterPro" id="IPR000873">
    <property type="entry name" value="AMP-dep_synth/lig_dom"/>
</dbReference>
<dbReference type="Proteomes" id="UP000223913">
    <property type="component" value="Unassembled WGS sequence"/>
</dbReference>
<keyword evidence="5" id="KW-1185">Reference proteome</keyword>
<dbReference type="OrthoDB" id="9778383at2"/>
<dbReference type="Gene3D" id="3.30.300.30">
    <property type="match status" value="1"/>
</dbReference>
<dbReference type="InterPro" id="IPR042099">
    <property type="entry name" value="ANL_N_sf"/>
</dbReference>
<evidence type="ECO:0000256" key="2">
    <source>
        <dbReference type="ARBA" id="ARBA00022598"/>
    </source>
</evidence>
<dbReference type="SUPFAM" id="SSF56801">
    <property type="entry name" value="Acetyl-CoA synthetase-like"/>
    <property type="match status" value="1"/>
</dbReference>
<dbReference type="PANTHER" id="PTHR43201:SF5">
    <property type="entry name" value="MEDIUM-CHAIN ACYL-COA LIGASE ACSF2, MITOCHONDRIAL"/>
    <property type="match status" value="1"/>
</dbReference>
<evidence type="ECO:0000313" key="5">
    <source>
        <dbReference type="Proteomes" id="UP000223913"/>
    </source>
</evidence>
<dbReference type="PROSITE" id="PS00455">
    <property type="entry name" value="AMP_BINDING"/>
    <property type="match status" value="1"/>
</dbReference>
<sequence length="609" mass="67996">MSDITEIFQRLEQKSVQNKTFAQLEKAYSYAELTDTVHRIGGVFQAQGLTIGDRVILSSRDNFALGSLVLAGLRYGITVILMDPDLGSIRAAELIALCAPKGFFVDASLVDKWDLEKKEGFLFRWVKRAKKKGTLFKKMLGGKKSTGKGEQSFLETLAEMPKADFPDRIDPATIAYILFTSGTTSTPKAVQISHKALWANLDTITRVYELDEHSRIFNILTTYHTDGIMQGPVLAALNTAGWYHPMEFTVDQVPRIFDAIYKYRISHFITVPTMLAFLLKLAEGYEDSFSGEEFRYIVTSAAPFEVKLWEDFEKTFQTRVVNNYGLTETVVGASYSGPEEQTRKVGTIGKPIDCVFRIVDDKGRELDSGEAGELLIKGDNLLTNYLNNEEATRQALQDGWFHTGDIAVRDEEGFYKLVGRKKNLVISGGINIQPEEVSEIINTHPAVVESVCFGVPDPVFGENLHACVVGEAGTDLDAVAIIEHCRTQLEPAKIPKQVFFLNELPKTISGKIKVRAVRELLEKEDVADAVQGESHREGIFAAAAEAFKVPRQQININTTAENLDGWDSMAHLLFVTKLEEQFKIRLSSKEIMVMSTIREAEKIVSQKAR</sequence>
<dbReference type="InterPro" id="IPR045851">
    <property type="entry name" value="AMP-bd_C_sf"/>
</dbReference>
<accession>A0A2D0N5T0</accession>
<comment type="similarity">
    <text evidence="1">Belongs to the ATP-dependent AMP-binding enzyme family.</text>
</comment>
<dbReference type="AlphaFoldDB" id="A0A2D0N5T0"/>
<dbReference type="Pfam" id="PF00501">
    <property type="entry name" value="AMP-binding"/>
    <property type="match status" value="1"/>
</dbReference>
<comment type="caution">
    <text evidence="4">The sequence shown here is derived from an EMBL/GenBank/DDBJ whole genome shotgun (WGS) entry which is preliminary data.</text>
</comment>
<dbReference type="SUPFAM" id="SSF47336">
    <property type="entry name" value="ACP-like"/>
    <property type="match status" value="1"/>
</dbReference>
<dbReference type="PANTHER" id="PTHR43201">
    <property type="entry name" value="ACYL-COA SYNTHETASE"/>
    <property type="match status" value="1"/>
</dbReference>
<dbReference type="InterPro" id="IPR020845">
    <property type="entry name" value="AMP-binding_CS"/>
</dbReference>
<proteinExistence type="inferred from homology"/>
<reference evidence="4 5" key="1">
    <citation type="submission" date="2017-10" db="EMBL/GenBank/DDBJ databases">
        <title>The draft genome sequence of Lewinella nigricans NBRC 102662.</title>
        <authorList>
            <person name="Wang K."/>
        </authorList>
    </citation>
    <scope>NUCLEOTIDE SEQUENCE [LARGE SCALE GENOMIC DNA]</scope>
    <source>
        <strain evidence="4 5">NBRC 102662</strain>
    </source>
</reference>
<dbReference type="RefSeq" id="WP_099153573.1">
    <property type="nucleotide sequence ID" value="NZ_PDUD01000034.1"/>
</dbReference>
<dbReference type="GO" id="GO:0006631">
    <property type="term" value="P:fatty acid metabolic process"/>
    <property type="evidence" value="ECO:0007669"/>
    <property type="project" value="TreeGrafter"/>
</dbReference>
<organism evidence="4 5">
    <name type="scientific">Flavilitoribacter nigricans (strain ATCC 23147 / DSM 23189 / NBRC 102662 / NCIMB 1420 / SS-2)</name>
    <name type="common">Lewinella nigricans</name>
    <dbReference type="NCBI Taxonomy" id="1122177"/>
    <lineage>
        <taxon>Bacteria</taxon>
        <taxon>Pseudomonadati</taxon>
        <taxon>Bacteroidota</taxon>
        <taxon>Saprospiria</taxon>
        <taxon>Saprospirales</taxon>
        <taxon>Lewinellaceae</taxon>
        <taxon>Flavilitoribacter</taxon>
    </lineage>
</organism>
<dbReference type="Gene3D" id="3.40.50.12780">
    <property type="entry name" value="N-terminal domain of ligase-like"/>
    <property type="match status" value="1"/>
</dbReference>
<dbReference type="PROSITE" id="PS50075">
    <property type="entry name" value="CARRIER"/>
    <property type="match status" value="1"/>
</dbReference>
<feature type="domain" description="Carrier" evidence="3">
    <location>
        <begin position="533"/>
        <end position="608"/>
    </location>
</feature>
<dbReference type="Gene3D" id="1.10.1200.10">
    <property type="entry name" value="ACP-like"/>
    <property type="match status" value="1"/>
</dbReference>
<evidence type="ECO:0000259" key="3">
    <source>
        <dbReference type="PROSITE" id="PS50075"/>
    </source>
</evidence>
<dbReference type="GO" id="GO:0031956">
    <property type="term" value="F:medium-chain fatty acid-CoA ligase activity"/>
    <property type="evidence" value="ECO:0007669"/>
    <property type="project" value="TreeGrafter"/>
</dbReference>
<dbReference type="Pfam" id="PF13193">
    <property type="entry name" value="AMP-binding_C"/>
    <property type="match status" value="1"/>
</dbReference>
<name>A0A2D0N5T0_FLAN2</name>
<evidence type="ECO:0000256" key="1">
    <source>
        <dbReference type="ARBA" id="ARBA00006432"/>
    </source>
</evidence>
<dbReference type="CDD" id="cd04433">
    <property type="entry name" value="AFD_class_I"/>
    <property type="match status" value="1"/>
</dbReference>
<keyword evidence="2" id="KW-0436">Ligase</keyword>
<dbReference type="InterPro" id="IPR025110">
    <property type="entry name" value="AMP-bd_C"/>
</dbReference>
<dbReference type="EMBL" id="PDUD01000034">
    <property type="protein sequence ID" value="PHN03133.1"/>
    <property type="molecule type" value="Genomic_DNA"/>
</dbReference>